<feature type="transmembrane region" description="Helical" evidence="1">
    <location>
        <begin position="90"/>
        <end position="109"/>
    </location>
</feature>
<dbReference type="AlphaFoldDB" id="A0A8W8KBQ2"/>
<evidence type="ECO:0000256" key="1">
    <source>
        <dbReference type="SAM" id="Phobius"/>
    </source>
</evidence>
<sequence>RTVIFLTYIKKRKGRIDMCMFSVSTYYEGILKLKPICQRDIYHLLDLMKGRNNKNVLVVAPMLKKVWLVIFTKVLIYFQNGVEEGSVFQMHSSVFCTSISILRNFWIGLQEM</sequence>
<dbReference type="Proteomes" id="UP000005408">
    <property type="component" value="Unassembled WGS sequence"/>
</dbReference>
<keyword evidence="1" id="KW-0812">Transmembrane</keyword>
<evidence type="ECO:0000313" key="2">
    <source>
        <dbReference type="EnsemblMetazoa" id="G23219.1:cds"/>
    </source>
</evidence>
<keyword evidence="3" id="KW-1185">Reference proteome</keyword>
<accession>A0A8W8KBQ2</accession>
<protein>
    <submittedName>
        <fullName evidence="2">Uncharacterized protein</fullName>
    </submittedName>
</protein>
<proteinExistence type="predicted"/>
<organism evidence="2 3">
    <name type="scientific">Magallana gigas</name>
    <name type="common">Pacific oyster</name>
    <name type="synonym">Crassostrea gigas</name>
    <dbReference type="NCBI Taxonomy" id="29159"/>
    <lineage>
        <taxon>Eukaryota</taxon>
        <taxon>Metazoa</taxon>
        <taxon>Spiralia</taxon>
        <taxon>Lophotrochozoa</taxon>
        <taxon>Mollusca</taxon>
        <taxon>Bivalvia</taxon>
        <taxon>Autobranchia</taxon>
        <taxon>Pteriomorphia</taxon>
        <taxon>Ostreida</taxon>
        <taxon>Ostreoidea</taxon>
        <taxon>Ostreidae</taxon>
        <taxon>Magallana</taxon>
    </lineage>
</organism>
<dbReference type="EnsemblMetazoa" id="G23219.1">
    <property type="protein sequence ID" value="G23219.1:cds"/>
    <property type="gene ID" value="G23219"/>
</dbReference>
<feature type="transmembrane region" description="Helical" evidence="1">
    <location>
        <begin position="56"/>
        <end position="78"/>
    </location>
</feature>
<keyword evidence="1" id="KW-0472">Membrane</keyword>
<reference evidence="2" key="1">
    <citation type="submission" date="2022-08" db="UniProtKB">
        <authorList>
            <consortium name="EnsemblMetazoa"/>
        </authorList>
    </citation>
    <scope>IDENTIFICATION</scope>
    <source>
        <strain evidence="2">05x7-T-G4-1.051#20</strain>
    </source>
</reference>
<name>A0A8W8KBQ2_MAGGI</name>
<keyword evidence="1" id="KW-1133">Transmembrane helix</keyword>
<evidence type="ECO:0000313" key="3">
    <source>
        <dbReference type="Proteomes" id="UP000005408"/>
    </source>
</evidence>